<feature type="domain" description="Beta-lactamase-related" evidence="1">
    <location>
        <begin position="50"/>
        <end position="376"/>
    </location>
</feature>
<comment type="caution">
    <text evidence="2">The sequence shown here is derived from an EMBL/GenBank/DDBJ whole genome shotgun (WGS) entry which is preliminary data.</text>
</comment>
<dbReference type="InterPro" id="IPR050789">
    <property type="entry name" value="Diverse_Enzym_Activities"/>
</dbReference>
<dbReference type="PANTHER" id="PTHR43283">
    <property type="entry name" value="BETA-LACTAMASE-RELATED"/>
    <property type="match status" value="1"/>
</dbReference>
<sequence length="407" mass="46372">MFLHSSLAKHFTMKALLVMLLTVLLFCGHTQGQRIQRINNTTISADSLTTRIRQLIDTAQVTGMTVSVFNKNKPVYVRAFGFADKTKGIPMDTSTIFWACSYSKAVFAYCVMKLAERHVIDLDTPLVRYLPKPLPDYVFTKKTRGYQDIRNDKRYECITARMCLDHTTGFPNYRGFELDGKLHIKSDPGTLYGYSGEGLYLLQFVLEQLTGKNYETIAQEEVFKPLGMDRSSYIWQEAFNDRHCQGHDSLQHPYEFDQRTSPHAAGSLYTSITDWDRFITAMLTGEGLSSKSITEMRRPQIAVLSKKQFGNDAWVYDKTPATTTIFYGLGIGLLKTPYGTAFFKEGHSEGWGHYTIAFPDKQIAIAIMTNSDNGESIFRELLATAIGDVYTPWEWENYIPYDHISLK</sequence>
<keyword evidence="3" id="KW-1185">Reference proteome</keyword>
<dbReference type="OrthoDB" id="1357763at2"/>
<dbReference type="InterPro" id="IPR001466">
    <property type="entry name" value="Beta-lactam-related"/>
</dbReference>
<dbReference type="Proteomes" id="UP000253410">
    <property type="component" value="Unassembled WGS sequence"/>
</dbReference>
<dbReference type="InterPro" id="IPR012338">
    <property type="entry name" value="Beta-lactam/transpept-like"/>
</dbReference>
<dbReference type="Pfam" id="PF00144">
    <property type="entry name" value="Beta-lactamase"/>
    <property type="match status" value="1"/>
</dbReference>
<evidence type="ECO:0000313" key="3">
    <source>
        <dbReference type="Proteomes" id="UP000253410"/>
    </source>
</evidence>
<dbReference type="EMBL" id="QFFJ01000002">
    <property type="protein sequence ID" value="RBL90604.1"/>
    <property type="molecule type" value="Genomic_DNA"/>
</dbReference>
<protein>
    <submittedName>
        <fullName evidence="2">Serine hydrolase</fullName>
    </submittedName>
</protein>
<gene>
    <name evidence="2" type="ORF">DF182_29560</name>
</gene>
<organism evidence="2 3">
    <name type="scientific">Chitinophaga flava</name>
    <dbReference type="NCBI Taxonomy" id="2259036"/>
    <lineage>
        <taxon>Bacteria</taxon>
        <taxon>Pseudomonadati</taxon>
        <taxon>Bacteroidota</taxon>
        <taxon>Chitinophagia</taxon>
        <taxon>Chitinophagales</taxon>
        <taxon>Chitinophagaceae</taxon>
        <taxon>Chitinophaga</taxon>
    </lineage>
</organism>
<accession>A0A365XY25</accession>
<dbReference type="PANTHER" id="PTHR43283:SF18">
    <property type="match status" value="1"/>
</dbReference>
<dbReference type="Gene3D" id="3.40.710.10">
    <property type="entry name" value="DD-peptidase/beta-lactamase superfamily"/>
    <property type="match status" value="1"/>
</dbReference>
<evidence type="ECO:0000313" key="2">
    <source>
        <dbReference type="EMBL" id="RBL90604.1"/>
    </source>
</evidence>
<name>A0A365XY25_9BACT</name>
<dbReference type="AlphaFoldDB" id="A0A365XY25"/>
<proteinExistence type="predicted"/>
<keyword evidence="2" id="KW-0378">Hydrolase</keyword>
<dbReference type="SUPFAM" id="SSF56601">
    <property type="entry name" value="beta-lactamase/transpeptidase-like"/>
    <property type="match status" value="1"/>
</dbReference>
<dbReference type="GO" id="GO:0016787">
    <property type="term" value="F:hydrolase activity"/>
    <property type="evidence" value="ECO:0007669"/>
    <property type="project" value="UniProtKB-KW"/>
</dbReference>
<evidence type="ECO:0000259" key="1">
    <source>
        <dbReference type="Pfam" id="PF00144"/>
    </source>
</evidence>
<reference evidence="2 3" key="1">
    <citation type="submission" date="2018-05" db="EMBL/GenBank/DDBJ databases">
        <title>Chitinophaga sp. K3CV102501T nov., isolated from isolated from a monsoon evergreen broad-leaved forest soil.</title>
        <authorList>
            <person name="Lv Y."/>
        </authorList>
    </citation>
    <scope>NUCLEOTIDE SEQUENCE [LARGE SCALE GENOMIC DNA]</scope>
    <source>
        <strain evidence="2 3">GDMCC 1.1325</strain>
    </source>
</reference>